<dbReference type="InterPro" id="IPR018376">
    <property type="entry name" value="Enoyl-CoA_hyd/isom_CS"/>
</dbReference>
<reference evidence="4" key="1">
    <citation type="submission" date="2023-07" db="EMBL/GenBank/DDBJ databases">
        <title>Sorghum-associated microbial communities from plants grown in Nebraska, USA.</title>
        <authorList>
            <person name="Schachtman D."/>
        </authorList>
    </citation>
    <scope>NUCLEOTIDE SEQUENCE</scope>
    <source>
        <strain evidence="4">DS2114</strain>
    </source>
</reference>
<accession>A0AAE3Y173</accession>
<dbReference type="FunFam" id="3.90.226.10:FF:000009">
    <property type="entry name" value="Carnitinyl-CoA dehydratase"/>
    <property type="match status" value="1"/>
</dbReference>
<evidence type="ECO:0000256" key="2">
    <source>
        <dbReference type="ARBA" id="ARBA00023239"/>
    </source>
</evidence>
<dbReference type="GO" id="GO:0006635">
    <property type="term" value="P:fatty acid beta-oxidation"/>
    <property type="evidence" value="ECO:0007669"/>
    <property type="project" value="TreeGrafter"/>
</dbReference>
<dbReference type="InterPro" id="IPR029045">
    <property type="entry name" value="ClpP/crotonase-like_dom_sf"/>
</dbReference>
<dbReference type="EMBL" id="JAVDQZ010000006">
    <property type="protein sequence ID" value="MDR6427949.1"/>
    <property type="molecule type" value="Genomic_DNA"/>
</dbReference>
<gene>
    <name evidence="4" type="ORF">J2738_004104</name>
</gene>
<sequence length="266" mass="28460">MNASSIQELQYCRVEHRGRITVITICRQEVRNALHRPACLELEEVFDRFAADSSAWVAIITGEGDKAFCAGNDLKFQAAGNDNTWPPSGFGGLTARHQLEKPVIAAVNGVALGGGFEIALACDLIIAAEHAEFALPEPQVGLAAVCGGLLRLPQQIALKEAMGIILTSRRVGAAEAKSLGFVNEVVAKDQVLPAALRWAEEILRASPLAIRASKALVNAGLSAPAIDRTYPMQKQLPTVAALYSSADRIEGPKAFAEKRKPVWQGQ</sequence>
<dbReference type="RefSeq" id="WP_309928744.1">
    <property type="nucleotide sequence ID" value="NZ_JAVDQZ010000006.1"/>
</dbReference>
<dbReference type="AlphaFoldDB" id="A0AAE3Y173"/>
<organism evidence="4 5">
    <name type="scientific">Variovorax paradoxus</name>
    <dbReference type="NCBI Taxonomy" id="34073"/>
    <lineage>
        <taxon>Bacteria</taxon>
        <taxon>Pseudomonadati</taxon>
        <taxon>Pseudomonadota</taxon>
        <taxon>Betaproteobacteria</taxon>
        <taxon>Burkholderiales</taxon>
        <taxon>Comamonadaceae</taxon>
        <taxon>Variovorax</taxon>
    </lineage>
</organism>
<evidence type="ECO:0000313" key="5">
    <source>
        <dbReference type="Proteomes" id="UP001184828"/>
    </source>
</evidence>
<dbReference type="Proteomes" id="UP001184828">
    <property type="component" value="Unassembled WGS sequence"/>
</dbReference>
<comment type="caution">
    <text evidence="4">The sequence shown here is derived from an EMBL/GenBank/DDBJ whole genome shotgun (WGS) entry which is preliminary data.</text>
</comment>
<name>A0AAE3Y173_VARPD</name>
<dbReference type="InterPro" id="IPR001753">
    <property type="entry name" value="Enoyl-CoA_hydra/iso"/>
</dbReference>
<dbReference type="Pfam" id="PF00378">
    <property type="entry name" value="ECH_1"/>
    <property type="match status" value="1"/>
</dbReference>
<dbReference type="Gene3D" id="1.10.12.10">
    <property type="entry name" value="Lyase 2-enoyl-coa Hydratase, Chain A, domain 2"/>
    <property type="match status" value="1"/>
</dbReference>
<evidence type="ECO:0000313" key="4">
    <source>
        <dbReference type="EMBL" id="MDR6427949.1"/>
    </source>
</evidence>
<proteinExistence type="inferred from homology"/>
<dbReference type="PANTHER" id="PTHR11941">
    <property type="entry name" value="ENOYL-COA HYDRATASE-RELATED"/>
    <property type="match status" value="1"/>
</dbReference>
<dbReference type="SUPFAM" id="SSF52096">
    <property type="entry name" value="ClpP/crotonase"/>
    <property type="match status" value="1"/>
</dbReference>
<keyword evidence="2 4" id="KW-0456">Lyase</keyword>
<dbReference type="Gene3D" id="3.90.226.10">
    <property type="entry name" value="2-enoyl-CoA Hydratase, Chain A, domain 1"/>
    <property type="match status" value="1"/>
</dbReference>
<dbReference type="InterPro" id="IPR014748">
    <property type="entry name" value="Enoyl-CoA_hydra_C"/>
</dbReference>
<evidence type="ECO:0000256" key="1">
    <source>
        <dbReference type="ARBA" id="ARBA00005254"/>
    </source>
</evidence>
<comment type="similarity">
    <text evidence="1 3">Belongs to the enoyl-CoA hydratase/isomerase family.</text>
</comment>
<evidence type="ECO:0000256" key="3">
    <source>
        <dbReference type="RuleBase" id="RU003707"/>
    </source>
</evidence>
<protein>
    <submittedName>
        <fullName evidence="4">Crotonobetainyl-CoA hydratase</fullName>
        <ecNumber evidence="4">4.2.1.149</ecNumber>
    </submittedName>
</protein>
<dbReference type="PROSITE" id="PS00166">
    <property type="entry name" value="ENOYL_COA_HYDRATASE"/>
    <property type="match status" value="1"/>
</dbReference>
<dbReference type="PANTHER" id="PTHR11941:SF54">
    <property type="entry name" value="ENOYL-COA HYDRATASE, MITOCHONDRIAL"/>
    <property type="match status" value="1"/>
</dbReference>
<dbReference type="EC" id="4.2.1.149" evidence="4"/>
<dbReference type="CDD" id="cd06558">
    <property type="entry name" value="crotonase-like"/>
    <property type="match status" value="1"/>
</dbReference>
<dbReference type="GO" id="GO:0016829">
    <property type="term" value="F:lyase activity"/>
    <property type="evidence" value="ECO:0007669"/>
    <property type="project" value="UniProtKB-KW"/>
</dbReference>